<dbReference type="Pfam" id="PF02687">
    <property type="entry name" value="FtsX"/>
    <property type="match status" value="1"/>
</dbReference>
<feature type="domain" description="ABC3 transporter permease C-terminal" evidence="9">
    <location>
        <begin position="270"/>
        <end position="402"/>
    </location>
</feature>
<evidence type="ECO:0000256" key="8">
    <source>
        <dbReference type="SAM" id="Phobius"/>
    </source>
</evidence>
<dbReference type="OrthoDB" id="9808461at2"/>
<dbReference type="GO" id="GO:0098797">
    <property type="term" value="C:plasma membrane protein complex"/>
    <property type="evidence" value="ECO:0007669"/>
    <property type="project" value="TreeGrafter"/>
</dbReference>
<dbReference type="PATRIC" id="fig|43658.5.peg.355"/>
<evidence type="ECO:0000313" key="12">
    <source>
        <dbReference type="Proteomes" id="UP000033452"/>
    </source>
</evidence>
<keyword evidence="3" id="KW-0813">Transport</keyword>
<dbReference type="GO" id="GO:0042953">
    <property type="term" value="P:lipoprotein transport"/>
    <property type="evidence" value="ECO:0007669"/>
    <property type="project" value="InterPro"/>
</dbReference>
<dbReference type="PANTHER" id="PTHR30489">
    <property type="entry name" value="LIPOPROTEIN-RELEASING SYSTEM TRANSMEMBRANE PROTEIN LOLE"/>
    <property type="match status" value="1"/>
</dbReference>
<dbReference type="InterPro" id="IPR011925">
    <property type="entry name" value="LolCE_TM"/>
</dbReference>
<dbReference type="InterPro" id="IPR003838">
    <property type="entry name" value="ABC3_permease_C"/>
</dbReference>
<comment type="subcellular location">
    <subcellularLocation>
        <location evidence="1">Cell membrane</location>
        <topology evidence="1">Multi-pass membrane protein</topology>
    </subcellularLocation>
</comment>
<dbReference type="InterPro" id="IPR025857">
    <property type="entry name" value="MacB_PCD"/>
</dbReference>
<dbReference type="RefSeq" id="WP_046003227.1">
    <property type="nucleotide sequence ID" value="NZ_JXYA01000002.1"/>
</dbReference>
<dbReference type="AlphaFoldDB" id="A0A0F4QZD2"/>
<evidence type="ECO:0000256" key="2">
    <source>
        <dbReference type="ARBA" id="ARBA00005236"/>
    </source>
</evidence>
<feature type="domain" description="MacB-like periplasmic core" evidence="10">
    <location>
        <begin position="28"/>
        <end position="230"/>
    </location>
</feature>
<dbReference type="Proteomes" id="UP000033452">
    <property type="component" value="Unassembled WGS sequence"/>
</dbReference>
<proteinExistence type="inferred from homology"/>
<sequence>MLSVFISNRLRASKHQAGLIGFLSKSSTLGVMLGVAVLIVALSVINGFEQQLKTRLLSVVPHVAYQAPYDPISSWPDKVSLLEAQPGIVAAAPEISVTAMVQFRGELKAAQVKGVDFLTHHKVSDVGQFINGAALASLSDDDIVLGRHIAAELGLERGDKLTLLVANPQADSPLAAPKRLNFVLAGVIDMGGPIDRTLALVSVNRLQQAMGLAQDQVTGLRAKVDDVFAAHQIAMSAGRALPDLVYVNSWFRTQGSLYQDIQMVRTIVYLVVFLIIAVASFNIVSSMVMEVKEKQADIAILKTMGAKDSTIFTTFAIQGVSYALIGALVGLFIGILLALNISDLFRAWVEMDGDNPLQGVYFIEFLPSQLMWFDVVAVLSITLVIAVLSCLYPAWQAVKVDPARVLGG</sequence>
<organism evidence="11 12">
    <name type="scientific">Pseudoalteromonas rubra</name>
    <dbReference type="NCBI Taxonomy" id="43658"/>
    <lineage>
        <taxon>Bacteria</taxon>
        <taxon>Pseudomonadati</taxon>
        <taxon>Pseudomonadota</taxon>
        <taxon>Gammaproteobacteria</taxon>
        <taxon>Alteromonadales</taxon>
        <taxon>Pseudoalteromonadaceae</taxon>
        <taxon>Pseudoalteromonas</taxon>
    </lineage>
</organism>
<comment type="similarity">
    <text evidence="2">Belongs to the ABC-4 integral membrane protein family. LolC/E subfamily.</text>
</comment>
<evidence type="ECO:0000256" key="1">
    <source>
        <dbReference type="ARBA" id="ARBA00004651"/>
    </source>
</evidence>
<keyword evidence="7 8" id="KW-0472">Membrane</keyword>
<keyword evidence="5 8" id="KW-0812">Transmembrane</keyword>
<feature type="transmembrane region" description="Helical" evidence="8">
    <location>
        <begin position="371"/>
        <end position="395"/>
    </location>
</feature>
<evidence type="ECO:0000259" key="10">
    <source>
        <dbReference type="Pfam" id="PF12704"/>
    </source>
</evidence>
<keyword evidence="11" id="KW-0131">Cell cycle</keyword>
<evidence type="ECO:0000259" key="9">
    <source>
        <dbReference type="Pfam" id="PF02687"/>
    </source>
</evidence>
<evidence type="ECO:0000256" key="6">
    <source>
        <dbReference type="ARBA" id="ARBA00022989"/>
    </source>
</evidence>
<feature type="transmembrane region" description="Helical" evidence="8">
    <location>
        <begin position="29"/>
        <end position="48"/>
    </location>
</feature>
<comment type="caution">
    <text evidence="11">The sequence shown here is derived from an EMBL/GenBank/DDBJ whole genome shotgun (WGS) entry which is preliminary data.</text>
</comment>
<evidence type="ECO:0000256" key="7">
    <source>
        <dbReference type="ARBA" id="ARBA00023136"/>
    </source>
</evidence>
<dbReference type="Pfam" id="PF12704">
    <property type="entry name" value="MacB_PCD"/>
    <property type="match status" value="1"/>
</dbReference>
<dbReference type="NCBIfam" id="TIGR02212">
    <property type="entry name" value="lolCE"/>
    <property type="match status" value="1"/>
</dbReference>
<evidence type="ECO:0000256" key="4">
    <source>
        <dbReference type="ARBA" id="ARBA00022475"/>
    </source>
</evidence>
<protein>
    <submittedName>
        <fullName evidence="11">Cell division protein FtsX</fullName>
    </submittedName>
</protein>
<evidence type="ECO:0000256" key="3">
    <source>
        <dbReference type="ARBA" id="ARBA00022448"/>
    </source>
</evidence>
<dbReference type="InterPro" id="IPR051447">
    <property type="entry name" value="Lipoprotein-release_system"/>
</dbReference>
<name>A0A0F4QZD2_9GAMM</name>
<feature type="transmembrane region" description="Helical" evidence="8">
    <location>
        <begin position="267"/>
        <end position="289"/>
    </location>
</feature>
<keyword evidence="6 8" id="KW-1133">Transmembrane helix</keyword>
<evidence type="ECO:0000256" key="5">
    <source>
        <dbReference type="ARBA" id="ARBA00022692"/>
    </source>
</evidence>
<evidence type="ECO:0000313" key="11">
    <source>
        <dbReference type="EMBL" id="KJZ13073.1"/>
    </source>
</evidence>
<dbReference type="GO" id="GO:0044874">
    <property type="term" value="P:lipoprotein localization to outer membrane"/>
    <property type="evidence" value="ECO:0007669"/>
    <property type="project" value="TreeGrafter"/>
</dbReference>
<keyword evidence="12" id="KW-1185">Reference proteome</keyword>
<gene>
    <name evidence="11" type="ORF">TW77_01710</name>
</gene>
<dbReference type="EMBL" id="JXYA01000002">
    <property type="protein sequence ID" value="KJZ13073.1"/>
    <property type="molecule type" value="Genomic_DNA"/>
</dbReference>
<keyword evidence="4" id="KW-1003">Cell membrane</keyword>
<reference evidence="11 12" key="1">
    <citation type="journal article" date="2015" name="BMC Genomics">
        <title>Genome mining reveals unlocked bioactive potential of marine Gram-negative bacteria.</title>
        <authorList>
            <person name="Machado H."/>
            <person name="Sonnenschein E.C."/>
            <person name="Melchiorsen J."/>
            <person name="Gram L."/>
        </authorList>
    </citation>
    <scope>NUCLEOTIDE SEQUENCE [LARGE SCALE GENOMIC DNA]</scope>
    <source>
        <strain evidence="11 12">S2471</strain>
    </source>
</reference>
<dbReference type="GO" id="GO:0051301">
    <property type="term" value="P:cell division"/>
    <property type="evidence" value="ECO:0007669"/>
    <property type="project" value="UniProtKB-KW"/>
</dbReference>
<accession>A0A0F4QZD2</accession>
<dbReference type="PANTHER" id="PTHR30489:SF0">
    <property type="entry name" value="LIPOPROTEIN-RELEASING SYSTEM TRANSMEMBRANE PROTEIN LOLE"/>
    <property type="match status" value="1"/>
</dbReference>
<keyword evidence="11" id="KW-0132">Cell division</keyword>
<feature type="transmembrane region" description="Helical" evidence="8">
    <location>
        <begin position="309"/>
        <end position="339"/>
    </location>
</feature>